<evidence type="ECO:0000313" key="5">
    <source>
        <dbReference type="Proteomes" id="UP000015520"/>
    </source>
</evidence>
<dbReference type="InterPro" id="IPR001789">
    <property type="entry name" value="Sig_transdc_resp-reg_receiver"/>
</dbReference>
<dbReference type="SMART" id="SM00471">
    <property type="entry name" value="HDc"/>
    <property type="match status" value="1"/>
</dbReference>
<proteinExistence type="predicted"/>
<gene>
    <name evidence="4" type="ORF">M947_02350</name>
</gene>
<keyword evidence="5" id="KW-1185">Reference proteome</keyword>
<dbReference type="PATRIC" id="fig|1172190.3.peg.459"/>
<dbReference type="Pfam" id="PF00072">
    <property type="entry name" value="Response_reg"/>
    <property type="match status" value="1"/>
</dbReference>
<dbReference type="EMBL" id="AUPZ01000003">
    <property type="protein sequence ID" value="EQB40194.1"/>
    <property type="molecule type" value="Genomic_DNA"/>
</dbReference>
<dbReference type="SMART" id="SM00448">
    <property type="entry name" value="REC"/>
    <property type="match status" value="1"/>
</dbReference>
<dbReference type="STRING" id="1172190.M947_02350"/>
<dbReference type="InterPro" id="IPR011006">
    <property type="entry name" value="CheY-like_superfamily"/>
</dbReference>
<dbReference type="Pfam" id="PF13487">
    <property type="entry name" value="HD_5"/>
    <property type="match status" value="1"/>
</dbReference>
<evidence type="ECO:0000259" key="3">
    <source>
        <dbReference type="PROSITE" id="PS51832"/>
    </source>
</evidence>
<reference evidence="4 5" key="1">
    <citation type="submission" date="2013-07" db="EMBL/GenBank/DDBJ databases">
        <title>Sulfurimonas hongkongensis AST-10 Genome Sequencing.</title>
        <authorList>
            <person name="Cai L."/>
            <person name="Zhang T."/>
        </authorList>
    </citation>
    <scope>NUCLEOTIDE SEQUENCE [LARGE SCALE GENOMIC DNA]</scope>
    <source>
        <strain evidence="4 5">AST-10</strain>
    </source>
</reference>
<dbReference type="CDD" id="cd00077">
    <property type="entry name" value="HDc"/>
    <property type="match status" value="1"/>
</dbReference>
<dbReference type="Gene3D" id="3.40.50.2300">
    <property type="match status" value="1"/>
</dbReference>
<dbReference type="SUPFAM" id="SSF109604">
    <property type="entry name" value="HD-domain/PDEase-like"/>
    <property type="match status" value="1"/>
</dbReference>
<comment type="caution">
    <text evidence="4">The sequence shown here is derived from an EMBL/GenBank/DDBJ whole genome shotgun (WGS) entry which is preliminary data.</text>
</comment>
<dbReference type="PROSITE" id="PS51832">
    <property type="entry name" value="HD_GYP"/>
    <property type="match status" value="1"/>
</dbReference>
<accession>T0KTB8</accession>
<dbReference type="Gene3D" id="1.10.3210.10">
    <property type="entry name" value="Hypothetical protein af1432"/>
    <property type="match status" value="1"/>
</dbReference>
<dbReference type="OrthoDB" id="9781223at2"/>
<feature type="domain" description="Response regulatory" evidence="2">
    <location>
        <begin position="6"/>
        <end position="121"/>
    </location>
</feature>
<feature type="domain" description="HD-GYP" evidence="3">
    <location>
        <begin position="155"/>
        <end position="353"/>
    </location>
</feature>
<protein>
    <recommendedName>
        <fullName evidence="6">Chemotaxis protein CheY</fullName>
    </recommendedName>
</protein>
<keyword evidence="1" id="KW-0597">Phosphoprotein</keyword>
<feature type="modified residue" description="4-aspartylphosphate" evidence="1">
    <location>
        <position position="56"/>
    </location>
</feature>
<dbReference type="InterPro" id="IPR037522">
    <property type="entry name" value="HD_GYP_dom"/>
</dbReference>
<name>T0KTB8_9BACT</name>
<dbReference type="InterPro" id="IPR052020">
    <property type="entry name" value="Cyclic_di-GMP/3'3'-cGAMP_PDE"/>
</dbReference>
<dbReference type="AlphaFoldDB" id="T0KTB8"/>
<evidence type="ECO:0000259" key="2">
    <source>
        <dbReference type="PROSITE" id="PS50110"/>
    </source>
</evidence>
<dbReference type="Proteomes" id="UP000015520">
    <property type="component" value="Unassembled WGS sequence"/>
</dbReference>
<dbReference type="GO" id="GO:0000160">
    <property type="term" value="P:phosphorelay signal transduction system"/>
    <property type="evidence" value="ECO:0007669"/>
    <property type="project" value="InterPro"/>
</dbReference>
<evidence type="ECO:0000313" key="4">
    <source>
        <dbReference type="EMBL" id="EQB40194.1"/>
    </source>
</evidence>
<evidence type="ECO:0008006" key="6">
    <source>
        <dbReference type="Google" id="ProtNLM"/>
    </source>
</evidence>
<dbReference type="PANTHER" id="PTHR45228:SF1">
    <property type="entry name" value="CYCLIC DI-GMP PHOSPHODIESTERASE TM_0186"/>
    <property type="match status" value="1"/>
</dbReference>
<dbReference type="eggNOG" id="COG3437">
    <property type="taxonomic scope" value="Bacteria"/>
</dbReference>
<dbReference type="PROSITE" id="PS50110">
    <property type="entry name" value="RESPONSE_REGULATORY"/>
    <property type="match status" value="1"/>
</dbReference>
<organism evidence="4 5">
    <name type="scientific">Sulfurimonas hongkongensis</name>
    <dbReference type="NCBI Taxonomy" id="1172190"/>
    <lineage>
        <taxon>Bacteria</taxon>
        <taxon>Pseudomonadati</taxon>
        <taxon>Campylobacterota</taxon>
        <taxon>Epsilonproteobacteria</taxon>
        <taxon>Campylobacterales</taxon>
        <taxon>Sulfurimonadaceae</taxon>
        <taxon>Sulfurimonas</taxon>
    </lineage>
</organism>
<sequence length="368" mass="42113">MLDNFSILAVDDEPFNLDLIEAAFMEYTNVEIINAINAKEALEHLEQKKFDVVLLDISMPMMDGIEALKIIKQNPKLKLLPILMVTANTERESEALKLGASDFITKPYDIEVLCARTLNYAKLNRYHEQIINQTEILESQVQLRTKELQEALKLSKEAEYEISIRLGRASEFRDLETGGHIKRMSLYSELLARLYGLDKQECELVLYAAPLHDIGKVGIPDKILLKPGRFEPHEFEIMKQHSVIGAKILDGTQRFPVLNAGRIIALQHHEKWDGTGYPSGLSGKNIHLYARIITVADVFDALSSKRCYKEAMELDKVLSIMKKDSGTHFDPLLITLFLNNLDEFLKIKEKYKDEEFTDCDIKSLEERQ</sequence>
<dbReference type="PANTHER" id="PTHR45228">
    <property type="entry name" value="CYCLIC DI-GMP PHOSPHODIESTERASE TM_0186-RELATED"/>
    <property type="match status" value="1"/>
</dbReference>
<dbReference type="RefSeq" id="WP_021286750.1">
    <property type="nucleotide sequence ID" value="NZ_AUPZ01000003.1"/>
</dbReference>
<dbReference type="InterPro" id="IPR003607">
    <property type="entry name" value="HD/PDEase_dom"/>
</dbReference>
<evidence type="ECO:0000256" key="1">
    <source>
        <dbReference type="PROSITE-ProRule" id="PRU00169"/>
    </source>
</evidence>
<dbReference type="SUPFAM" id="SSF52172">
    <property type="entry name" value="CheY-like"/>
    <property type="match status" value="1"/>
</dbReference>